<organism evidence="1 2">
    <name type="scientific">Potamilus streckersoni</name>
    <dbReference type="NCBI Taxonomy" id="2493646"/>
    <lineage>
        <taxon>Eukaryota</taxon>
        <taxon>Metazoa</taxon>
        <taxon>Spiralia</taxon>
        <taxon>Lophotrochozoa</taxon>
        <taxon>Mollusca</taxon>
        <taxon>Bivalvia</taxon>
        <taxon>Autobranchia</taxon>
        <taxon>Heteroconchia</taxon>
        <taxon>Palaeoheterodonta</taxon>
        <taxon>Unionida</taxon>
        <taxon>Unionoidea</taxon>
        <taxon>Unionidae</taxon>
        <taxon>Ambleminae</taxon>
        <taxon>Lampsilini</taxon>
        <taxon>Potamilus</taxon>
    </lineage>
</organism>
<sequence length="102" mass="11450">MKWEDVSSSASIIKNASGTMGHTIHQPTLYARENSRTHELDSTGQMGIDFIYLSGVDSHHNTISAGRWSRFTVRLCTVWTGLMTQFPLQSGILKPVGWTRVR</sequence>
<dbReference type="AlphaFoldDB" id="A0AAE0T9X8"/>
<reference evidence="1" key="2">
    <citation type="journal article" date="2021" name="Genome Biol. Evol.">
        <title>Developing a high-quality reference genome for a parasitic bivalve with doubly uniparental inheritance (Bivalvia: Unionida).</title>
        <authorList>
            <person name="Smith C.H."/>
        </authorList>
    </citation>
    <scope>NUCLEOTIDE SEQUENCE</scope>
    <source>
        <strain evidence="1">CHS0354</strain>
        <tissue evidence="1">Mantle</tissue>
    </source>
</reference>
<proteinExistence type="predicted"/>
<gene>
    <name evidence="1" type="ORF">CHS0354_030384</name>
</gene>
<reference evidence="1" key="1">
    <citation type="journal article" date="2021" name="Genome Biol. Evol.">
        <title>A High-Quality Reference Genome for a Parasitic Bivalve with Doubly Uniparental Inheritance (Bivalvia: Unionida).</title>
        <authorList>
            <person name="Smith C.H."/>
        </authorList>
    </citation>
    <scope>NUCLEOTIDE SEQUENCE</scope>
    <source>
        <strain evidence="1">CHS0354</strain>
    </source>
</reference>
<reference evidence="1" key="3">
    <citation type="submission" date="2023-05" db="EMBL/GenBank/DDBJ databases">
        <authorList>
            <person name="Smith C.H."/>
        </authorList>
    </citation>
    <scope>NUCLEOTIDE SEQUENCE</scope>
    <source>
        <strain evidence="1">CHS0354</strain>
        <tissue evidence="1">Mantle</tissue>
    </source>
</reference>
<evidence type="ECO:0000313" key="2">
    <source>
        <dbReference type="Proteomes" id="UP001195483"/>
    </source>
</evidence>
<keyword evidence="2" id="KW-1185">Reference proteome</keyword>
<name>A0AAE0T9X8_9BIVA</name>
<dbReference type="EMBL" id="JAEAOA010001809">
    <property type="protein sequence ID" value="KAK3606582.1"/>
    <property type="molecule type" value="Genomic_DNA"/>
</dbReference>
<accession>A0AAE0T9X8</accession>
<comment type="caution">
    <text evidence="1">The sequence shown here is derived from an EMBL/GenBank/DDBJ whole genome shotgun (WGS) entry which is preliminary data.</text>
</comment>
<protein>
    <submittedName>
        <fullName evidence="1">Uncharacterized protein</fullName>
    </submittedName>
</protein>
<dbReference type="Proteomes" id="UP001195483">
    <property type="component" value="Unassembled WGS sequence"/>
</dbReference>
<evidence type="ECO:0000313" key="1">
    <source>
        <dbReference type="EMBL" id="KAK3606582.1"/>
    </source>
</evidence>